<gene>
    <name evidence="1" type="ORF">IC230_33005</name>
</gene>
<accession>A0A927GHA7</accession>
<dbReference type="SUPFAM" id="SSF47384">
    <property type="entry name" value="Homodimeric domain of signal transducing histidine kinase"/>
    <property type="match status" value="1"/>
</dbReference>
<dbReference type="EMBL" id="JACXAA010000029">
    <property type="protein sequence ID" value="MBD2757734.1"/>
    <property type="molecule type" value="Genomic_DNA"/>
</dbReference>
<evidence type="ECO:0000313" key="1">
    <source>
        <dbReference type="EMBL" id="MBD2757734.1"/>
    </source>
</evidence>
<dbReference type="Gene3D" id="1.10.287.130">
    <property type="match status" value="1"/>
</dbReference>
<dbReference type="InterPro" id="IPR036097">
    <property type="entry name" value="HisK_dim/P_sf"/>
</dbReference>
<proteinExistence type="predicted"/>
<organism evidence="1 2">
    <name type="scientific">Spirosoma validum</name>
    <dbReference type="NCBI Taxonomy" id="2771355"/>
    <lineage>
        <taxon>Bacteria</taxon>
        <taxon>Pseudomonadati</taxon>
        <taxon>Bacteroidota</taxon>
        <taxon>Cytophagia</taxon>
        <taxon>Cytophagales</taxon>
        <taxon>Cytophagaceae</taxon>
        <taxon>Spirosoma</taxon>
    </lineage>
</organism>
<dbReference type="RefSeq" id="WP_191043356.1">
    <property type="nucleotide sequence ID" value="NZ_JACXAA010000029.1"/>
</dbReference>
<dbReference type="Proteomes" id="UP000653797">
    <property type="component" value="Unassembled WGS sequence"/>
</dbReference>
<reference evidence="1" key="1">
    <citation type="submission" date="2020-09" db="EMBL/GenBank/DDBJ databases">
        <authorList>
            <person name="Kim M.K."/>
        </authorList>
    </citation>
    <scope>NUCLEOTIDE SEQUENCE</scope>
    <source>
        <strain evidence="1">BT704</strain>
    </source>
</reference>
<comment type="caution">
    <text evidence="1">The sequence shown here is derived from an EMBL/GenBank/DDBJ whole genome shotgun (WGS) entry which is preliminary data.</text>
</comment>
<keyword evidence="2" id="KW-1185">Reference proteome</keyword>
<sequence length="89" mass="9792">MITQAYVHFFAFADQINTGSVSQFTDLQRTAAASRVNVLEKALAELQALSQQRSELLRHSSHDLRGSFGAILGAASLLELVTDSQEERK</sequence>
<name>A0A927GHA7_9BACT</name>
<protein>
    <submittedName>
        <fullName evidence="1">Uncharacterized protein</fullName>
    </submittedName>
</protein>
<dbReference type="AlphaFoldDB" id="A0A927GHA7"/>
<evidence type="ECO:0000313" key="2">
    <source>
        <dbReference type="Proteomes" id="UP000653797"/>
    </source>
</evidence>
<dbReference type="GO" id="GO:0000155">
    <property type="term" value="F:phosphorelay sensor kinase activity"/>
    <property type="evidence" value="ECO:0007669"/>
    <property type="project" value="InterPro"/>
</dbReference>